<keyword evidence="2" id="KW-0285">Flavoprotein</keyword>
<dbReference type="AlphaFoldDB" id="A0A3G2R2G4"/>
<organism evidence="5 6">
    <name type="scientific">Biomaibacter acetigenes</name>
    <dbReference type="NCBI Taxonomy" id="2316383"/>
    <lineage>
        <taxon>Bacteria</taxon>
        <taxon>Bacillati</taxon>
        <taxon>Bacillota</taxon>
        <taxon>Clostridia</taxon>
        <taxon>Thermosediminibacterales</taxon>
        <taxon>Tepidanaerobacteraceae</taxon>
        <taxon>Biomaibacter</taxon>
    </lineage>
</organism>
<proteinExistence type="predicted"/>
<feature type="domain" description="FAD/NAD(P)-binding" evidence="4">
    <location>
        <begin position="23"/>
        <end position="94"/>
    </location>
</feature>
<gene>
    <name evidence="5" type="ORF">D2962_02110</name>
</gene>
<dbReference type="PANTHER" id="PTHR43429:SF3">
    <property type="entry name" value="NITRITE REDUCTASE [NAD(P)H]"/>
    <property type="match status" value="1"/>
</dbReference>
<keyword evidence="3" id="KW-0274">FAD</keyword>
<evidence type="ECO:0000313" key="5">
    <source>
        <dbReference type="EMBL" id="AYO29562.1"/>
    </source>
</evidence>
<dbReference type="EMBL" id="CP033169">
    <property type="protein sequence ID" value="AYO29562.1"/>
    <property type="molecule type" value="Genomic_DNA"/>
</dbReference>
<evidence type="ECO:0000313" key="6">
    <source>
        <dbReference type="Proteomes" id="UP000280960"/>
    </source>
</evidence>
<comment type="cofactor">
    <cofactor evidence="1">
        <name>FAD</name>
        <dbReference type="ChEBI" id="CHEBI:57692"/>
    </cofactor>
</comment>
<evidence type="ECO:0000259" key="4">
    <source>
        <dbReference type="Pfam" id="PF07992"/>
    </source>
</evidence>
<name>A0A3G2R2G4_9FIRM</name>
<dbReference type="GO" id="GO:0016491">
    <property type="term" value="F:oxidoreductase activity"/>
    <property type="evidence" value="ECO:0007669"/>
    <property type="project" value="InterPro"/>
</dbReference>
<evidence type="ECO:0000256" key="3">
    <source>
        <dbReference type="ARBA" id="ARBA00022827"/>
    </source>
</evidence>
<reference evidence="5 6" key="1">
    <citation type="submission" date="2018-10" db="EMBL/GenBank/DDBJ databases">
        <authorList>
            <person name="Zhang X."/>
        </authorList>
    </citation>
    <scope>NUCLEOTIDE SEQUENCE [LARGE SCALE GENOMIC DNA]</scope>
    <source>
        <strain evidence="5 6">SK-G1</strain>
    </source>
</reference>
<sequence length="149" mass="16180">MFTHPPLSYIFKSPAKSRAPSSKAGLDVEADFVVFSIGVRPNIGILKDTGININRGVVVDEYMRTSVENIYAAGDVAEYNGKVYGIWPVAKEQGKIAGLNMAGVTTSYSEVVPSNYIKVFDTEIFSAGDLCKEENAQAIITDIQPENNI</sequence>
<dbReference type="PANTHER" id="PTHR43429">
    <property type="entry name" value="PYRIDINE NUCLEOTIDE-DISULFIDE OXIDOREDUCTASE DOMAIN-CONTAINING"/>
    <property type="match status" value="1"/>
</dbReference>
<protein>
    <recommendedName>
        <fullName evidence="4">FAD/NAD(P)-binding domain-containing protein</fullName>
    </recommendedName>
</protein>
<dbReference type="KEGG" id="bacg:D2962_02110"/>
<dbReference type="Proteomes" id="UP000280960">
    <property type="component" value="Chromosome"/>
</dbReference>
<keyword evidence="6" id="KW-1185">Reference proteome</keyword>
<dbReference type="InterPro" id="IPR050260">
    <property type="entry name" value="FAD-bd_OxRdtase"/>
</dbReference>
<dbReference type="InterPro" id="IPR023753">
    <property type="entry name" value="FAD/NAD-binding_dom"/>
</dbReference>
<evidence type="ECO:0000256" key="1">
    <source>
        <dbReference type="ARBA" id="ARBA00001974"/>
    </source>
</evidence>
<dbReference type="Pfam" id="PF07992">
    <property type="entry name" value="Pyr_redox_2"/>
    <property type="match status" value="1"/>
</dbReference>
<dbReference type="SUPFAM" id="SSF51905">
    <property type="entry name" value="FAD/NAD(P)-binding domain"/>
    <property type="match status" value="1"/>
</dbReference>
<evidence type="ECO:0000256" key="2">
    <source>
        <dbReference type="ARBA" id="ARBA00022630"/>
    </source>
</evidence>
<dbReference type="PRINTS" id="PR00368">
    <property type="entry name" value="FADPNR"/>
</dbReference>
<dbReference type="Gene3D" id="3.50.50.60">
    <property type="entry name" value="FAD/NAD(P)-binding domain"/>
    <property type="match status" value="1"/>
</dbReference>
<accession>A0A3G2R2G4</accession>
<dbReference type="InterPro" id="IPR036188">
    <property type="entry name" value="FAD/NAD-bd_sf"/>
</dbReference>